<reference evidence="1" key="1">
    <citation type="submission" date="2021-02" db="EMBL/GenBank/DDBJ databases">
        <authorList>
            <person name="Nowell W R."/>
        </authorList>
    </citation>
    <scope>NUCLEOTIDE SEQUENCE</scope>
</reference>
<evidence type="ECO:0000313" key="3">
    <source>
        <dbReference type="Proteomes" id="UP000677228"/>
    </source>
</evidence>
<feature type="non-terminal residue" evidence="1">
    <location>
        <position position="1"/>
    </location>
</feature>
<dbReference type="Proteomes" id="UP000677228">
    <property type="component" value="Unassembled WGS sequence"/>
</dbReference>
<accession>A0A8S2D0C7</accession>
<organism evidence="1 3">
    <name type="scientific">Didymodactylos carnosus</name>
    <dbReference type="NCBI Taxonomy" id="1234261"/>
    <lineage>
        <taxon>Eukaryota</taxon>
        <taxon>Metazoa</taxon>
        <taxon>Spiralia</taxon>
        <taxon>Gnathifera</taxon>
        <taxon>Rotifera</taxon>
        <taxon>Eurotatoria</taxon>
        <taxon>Bdelloidea</taxon>
        <taxon>Philodinida</taxon>
        <taxon>Philodinidae</taxon>
        <taxon>Didymodactylos</taxon>
    </lineage>
</organism>
<gene>
    <name evidence="1" type="ORF">OVA965_LOCUS6845</name>
    <name evidence="2" type="ORF">TMI583_LOCUS6841</name>
</gene>
<proteinExistence type="predicted"/>
<name>A0A8S2D0C7_9BILA</name>
<dbReference type="EMBL" id="CAJNOK010002112">
    <property type="protein sequence ID" value="CAF0845034.1"/>
    <property type="molecule type" value="Genomic_DNA"/>
</dbReference>
<evidence type="ECO:0000313" key="1">
    <source>
        <dbReference type="EMBL" id="CAF0845034.1"/>
    </source>
</evidence>
<evidence type="ECO:0000313" key="2">
    <source>
        <dbReference type="EMBL" id="CAF3630200.1"/>
    </source>
</evidence>
<sequence length="186" mass="21198">MPHSTMRLTKSRIRSLQTLSIEVSQNYKYDDFTDHHSLDKLRSGEPCTSSDNFSIDCVVEQNRNKNMRDVKDGKHEIKSFIDPVLIIQKQKHVAETWLNEFQAPMSAPQSAYSPLAQLVKKALPERTACRLGGRGNHHSGFSYDPTSFMEVGIFVYNFAMEDYGTVKVTTVLDIMRVMSFAMKQGK</sequence>
<protein>
    <submittedName>
        <fullName evidence="1">Uncharacterized protein</fullName>
    </submittedName>
</protein>
<comment type="caution">
    <text evidence="1">The sequence shown here is derived from an EMBL/GenBank/DDBJ whole genome shotgun (WGS) entry which is preliminary data.</text>
</comment>
<dbReference type="EMBL" id="CAJOBA010002112">
    <property type="protein sequence ID" value="CAF3630200.1"/>
    <property type="molecule type" value="Genomic_DNA"/>
</dbReference>
<dbReference type="Proteomes" id="UP000682733">
    <property type="component" value="Unassembled WGS sequence"/>
</dbReference>
<dbReference type="AlphaFoldDB" id="A0A8S2D0C7"/>